<dbReference type="SUPFAM" id="SSF51445">
    <property type="entry name" value="(Trans)glycosidases"/>
    <property type="match status" value="1"/>
</dbReference>
<dbReference type="Proteomes" id="UP000279259">
    <property type="component" value="Unassembled WGS sequence"/>
</dbReference>
<dbReference type="InterPro" id="IPR011658">
    <property type="entry name" value="PA14_dom"/>
</dbReference>
<evidence type="ECO:0000256" key="5">
    <source>
        <dbReference type="ARBA" id="ARBA00023277"/>
    </source>
</evidence>
<dbReference type="Pfam" id="PF14310">
    <property type="entry name" value="Fn3-like"/>
    <property type="match status" value="1"/>
</dbReference>
<dbReference type="PROSITE" id="PS00775">
    <property type="entry name" value="GLYCOSYL_HYDROL_F3"/>
    <property type="match status" value="1"/>
</dbReference>
<comment type="pathway">
    <text evidence="7">Glycan metabolism; cellulose degradation.</text>
</comment>
<dbReference type="InterPro" id="IPR050288">
    <property type="entry name" value="Cellulose_deg_GH3"/>
</dbReference>
<evidence type="ECO:0000256" key="2">
    <source>
        <dbReference type="ARBA" id="ARBA00005336"/>
    </source>
</evidence>
<accession>A0A427XY12</accession>
<proteinExistence type="inferred from homology"/>
<dbReference type="Pfam" id="PF01915">
    <property type="entry name" value="Glyco_hydro_3_C"/>
    <property type="match status" value="1"/>
</dbReference>
<dbReference type="InterPro" id="IPR036962">
    <property type="entry name" value="Glyco_hydro_3_N_sf"/>
</dbReference>
<comment type="catalytic activity">
    <reaction evidence="1 7">
        <text>Hydrolysis of terminal, non-reducing beta-D-glucosyl residues with release of beta-D-glucose.</text>
        <dbReference type="EC" id="3.2.1.21"/>
    </reaction>
</comment>
<dbReference type="Gene3D" id="2.60.40.10">
    <property type="entry name" value="Immunoglobulins"/>
    <property type="match status" value="1"/>
</dbReference>
<feature type="region of interest" description="Disordered" evidence="8">
    <location>
        <begin position="1"/>
        <end position="36"/>
    </location>
</feature>
<dbReference type="InterPro" id="IPR002772">
    <property type="entry name" value="Glyco_hydro_3_C"/>
</dbReference>
<dbReference type="AlphaFoldDB" id="A0A427XY12"/>
<dbReference type="SMART" id="SM01217">
    <property type="entry name" value="Fn3_like"/>
    <property type="match status" value="1"/>
</dbReference>
<evidence type="ECO:0000259" key="9">
    <source>
        <dbReference type="PROSITE" id="PS51820"/>
    </source>
</evidence>
<dbReference type="PROSITE" id="PS51820">
    <property type="entry name" value="PA14"/>
    <property type="match status" value="1"/>
</dbReference>
<reference evidence="10 11" key="1">
    <citation type="submission" date="2018-11" db="EMBL/GenBank/DDBJ databases">
        <title>Genome sequence of Saitozyma podzolica DSM 27192.</title>
        <authorList>
            <person name="Aliyu H."/>
            <person name="Gorte O."/>
            <person name="Ochsenreither K."/>
        </authorList>
    </citation>
    <scope>NUCLEOTIDE SEQUENCE [LARGE SCALE GENOMIC DNA]</scope>
    <source>
        <strain evidence="10 11">DSM 27192</strain>
    </source>
</reference>
<dbReference type="Gene3D" id="3.40.50.1700">
    <property type="entry name" value="Glycoside hydrolase family 3 C-terminal domain"/>
    <property type="match status" value="1"/>
</dbReference>
<dbReference type="EC" id="3.2.1.21" evidence="3 7"/>
<keyword evidence="11" id="KW-1185">Reference proteome</keyword>
<sequence>MTGVLSSIAKAVTPNGTASHTNDKPSPTGSKPTSTPVELLKQAVNGHAAPSERDRLLAQLSSEEKIALLSGDDMWHTVAVPRLDIPRVRTMRSLSLSRVDAPQCSDGPNGVRGTAWTNGAPASCFPCATALGASFDLELAQRIGVALGEECRARGVHCLLGPTTNIQRHPCGGRGFESYSEDPLLSGHLAKAWVEGVQSCKVMATPKHFLANEQEHMRRSSNSVIDERTMHEIYLEPFRHQMKADPKVFMSSYNRVNGVHAAEHPHLLRKILRGDWGFKGLIMSDWSGTYSSSEAVKAGLDLEMPGPAFMRGVCVERDIVSGKLTPGDVDDCVGRVLDYVQNAKESGIAFEAEEKSLDTPEVRALLREAADAGVVLLKNSAGVLPLVPKQGMKIAVIGPNAKLPAYSGGGSANLAPTYTVTPYDAILKVANEVGATVECIKAADTERWLPLMTPYITLPGNKVGAEPGVMSHFYDKNPWNGEQVEPLFSKFNNSAFNFYIDGVPKSVPVRGYVSLKTQFVPDETGTWELGLGVSGQADLYIDGKKLIDNSTDQQLSVLFFNMGAEEKTAEIEVEAGRAYDLEVRFSNFKQLHSTSPYTGRRGGIRIGGRPKRNPVAEIEKAAKLAQESDVTVLTIGTNSEWESEGYDRSDIKLPRNTDDLVRAVLAVNANTIIVNQSGMPVELPWISQATTLVQAFFGGNECGTAIADVIFGRINPSGKLPVTWPVRLEDFPSHEGFGDNKTTVYAEGLGVGYRHFDRPGKVKSAFPFGYGLSYTTFTYSDLEVVNVGFGAEVSFTVTNTGGVAGADAAQVYVHEVAPRVDRPEIELGGFTKVFLGPGESKRVLVALDHKAFSYYSVQEHAWVSDSGTYEIRLGTSSTNIVLSKPVEKRGSFKR</sequence>
<keyword evidence="4 7" id="KW-0378">Hydrolase</keyword>
<keyword evidence="6 7" id="KW-0326">Glycosidase</keyword>
<dbReference type="OrthoDB" id="47059at2759"/>
<dbReference type="PANTHER" id="PTHR42715:SF10">
    <property type="entry name" value="BETA-GLUCOSIDASE"/>
    <property type="match status" value="1"/>
</dbReference>
<dbReference type="SUPFAM" id="SSF52279">
    <property type="entry name" value="Beta-D-glucan exohydrolase, C-terminal domain"/>
    <property type="match status" value="1"/>
</dbReference>
<dbReference type="GO" id="GO:0030245">
    <property type="term" value="P:cellulose catabolic process"/>
    <property type="evidence" value="ECO:0007669"/>
    <property type="project" value="UniProtKB-UniPathway"/>
</dbReference>
<evidence type="ECO:0000256" key="7">
    <source>
        <dbReference type="RuleBase" id="RU361161"/>
    </source>
</evidence>
<dbReference type="UniPathway" id="UPA00696"/>
<dbReference type="SUPFAM" id="SSF56988">
    <property type="entry name" value="Anthrax protective antigen"/>
    <property type="match status" value="1"/>
</dbReference>
<protein>
    <recommendedName>
        <fullName evidence="3 7">beta-glucosidase</fullName>
        <ecNumber evidence="3 7">3.2.1.21</ecNumber>
    </recommendedName>
</protein>
<evidence type="ECO:0000313" key="10">
    <source>
        <dbReference type="EMBL" id="RSH83784.1"/>
    </source>
</evidence>
<dbReference type="InterPro" id="IPR019800">
    <property type="entry name" value="Glyco_hydro_3_AS"/>
</dbReference>
<evidence type="ECO:0000313" key="11">
    <source>
        <dbReference type="Proteomes" id="UP000279259"/>
    </source>
</evidence>
<feature type="compositionally biased region" description="Low complexity" evidence="8">
    <location>
        <begin position="24"/>
        <end position="36"/>
    </location>
</feature>
<dbReference type="FunFam" id="2.60.40.10:FF:000495">
    <property type="entry name" value="Periplasmic beta-glucosidase"/>
    <property type="match status" value="1"/>
</dbReference>
<dbReference type="Gene3D" id="3.20.20.300">
    <property type="entry name" value="Glycoside hydrolase, family 3, N-terminal domain"/>
    <property type="match status" value="1"/>
</dbReference>
<dbReference type="InterPro" id="IPR001764">
    <property type="entry name" value="Glyco_hydro_3_N"/>
</dbReference>
<evidence type="ECO:0000256" key="6">
    <source>
        <dbReference type="ARBA" id="ARBA00023295"/>
    </source>
</evidence>
<evidence type="ECO:0000256" key="1">
    <source>
        <dbReference type="ARBA" id="ARBA00000448"/>
    </source>
</evidence>
<comment type="caution">
    <text evidence="10">The sequence shown here is derived from an EMBL/GenBank/DDBJ whole genome shotgun (WGS) entry which is preliminary data.</text>
</comment>
<dbReference type="PANTHER" id="PTHR42715">
    <property type="entry name" value="BETA-GLUCOSIDASE"/>
    <property type="match status" value="1"/>
</dbReference>
<dbReference type="InterPro" id="IPR026891">
    <property type="entry name" value="Fn3-like"/>
</dbReference>
<evidence type="ECO:0000256" key="8">
    <source>
        <dbReference type="SAM" id="MobiDB-lite"/>
    </source>
</evidence>
<name>A0A427XY12_9TREE</name>
<dbReference type="GO" id="GO:0008422">
    <property type="term" value="F:beta-glucosidase activity"/>
    <property type="evidence" value="ECO:0007669"/>
    <property type="project" value="UniProtKB-EC"/>
</dbReference>
<dbReference type="Pfam" id="PF07691">
    <property type="entry name" value="PA14"/>
    <property type="match status" value="1"/>
</dbReference>
<dbReference type="InterPro" id="IPR037524">
    <property type="entry name" value="PA14/GLEYA"/>
</dbReference>
<comment type="similarity">
    <text evidence="2 7">Belongs to the glycosyl hydrolase 3 family.</text>
</comment>
<keyword evidence="5 7" id="KW-0119">Carbohydrate metabolism</keyword>
<keyword evidence="7" id="KW-0624">Polysaccharide degradation</keyword>
<organism evidence="10 11">
    <name type="scientific">Saitozyma podzolica</name>
    <dbReference type="NCBI Taxonomy" id="1890683"/>
    <lineage>
        <taxon>Eukaryota</taxon>
        <taxon>Fungi</taxon>
        <taxon>Dikarya</taxon>
        <taxon>Basidiomycota</taxon>
        <taxon>Agaricomycotina</taxon>
        <taxon>Tremellomycetes</taxon>
        <taxon>Tremellales</taxon>
        <taxon>Trimorphomycetaceae</taxon>
        <taxon>Saitozyma</taxon>
    </lineage>
</organism>
<dbReference type="PRINTS" id="PR00133">
    <property type="entry name" value="GLHYDRLASE3"/>
</dbReference>
<dbReference type="Gene3D" id="2.60.120.260">
    <property type="entry name" value="Galactose-binding domain-like"/>
    <property type="match status" value="1"/>
</dbReference>
<gene>
    <name evidence="10" type="ORF">EHS25_005399</name>
</gene>
<dbReference type="Pfam" id="PF00933">
    <property type="entry name" value="Glyco_hydro_3"/>
    <property type="match status" value="1"/>
</dbReference>
<dbReference type="InterPro" id="IPR013783">
    <property type="entry name" value="Ig-like_fold"/>
</dbReference>
<dbReference type="STRING" id="1890683.A0A427XY12"/>
<evidence type="ECO:0000256" key="3">
    <source>
        <dbReference type="ARBA" id="ARBA00012744"/>
    </source>
</evidence>
<dbReference type="EMBL" id="RSCD01000023">
    <property type="protein sequence ID" value="RSH83784.1"/>
    <property type="molecule type" value="Genomic_DNA"/>
</dbReference>
<dbReference type="InterPro" id="IPR017853">
    <property type="entry name" value="GH"/>
</dbReference>
<evidence type="ECO:0000256" key="4">
    <source>
        <dbReference type="ARBA" id="ARBA00022801"/>
    </source>
</evidence>
<feature type="domain" description="PA14" evidence="9">
    <location>
        <begin position="464"/>
        <end position="622"/>
    </location>
</feature>
<dbReference type="InterPro" id="IPR036881">
    <property type="entry name" value="Glyco_hydro_3_C_sf"/>
</dbReference>